<gene>
    <name evidence="9" type="ORF">TH25_05730</name>
</gene>
<comment type="caution">
    <text evidence="9">The sequence shown here is derived from an EMBL/GenBank/DDBJ whole genome shotgun (WGS) entry which is preliminary data.</text>
</comment>
<dbReference type="Pfam" id="PF03772">
    <property type="entry name" value="Competence"/>
    <property type="match status" value="1"/>
</dbReference>
<feature type="transmembrane region" description="Helical" evidence="6">
    <location>
        <begin position="456"/>
        <end position="476"/>
    </location>
</feature>
<keyword evidence="2" id="KW-1003">Cell membrane</keyword>
<dbReference type="PANTHER" id="PTHR30619:SF1">
    <property type="entry name" value="RECOMBINATION PROTEIN 2"/>
    <property type="match status" value="1"/>
</dbReference>
<protein>
    <recommendedName>
        <fullName evidence="11">Competence protein ComEC</fullName>
    </recommendedName>
</protein>
<feature type="domain" description="DUF4131" evidence="8">
    <location>
        <begin position="30"/>
        <end position="181"/>
    </location>
</feature>
<evidence type="ECO:0000313" key="9">
    <source>
        <dbReference type="EMBL" id="RCK52538.1"/>
    </source>
</evidence>
<feature type="transmembrane region" description="Helical" evidence="6">
    <location>
        <begin position="510"/>
        <end position="529"/>
    </location>
</feature>
<dbReference type="GO" id="GO:0005886">
    <property type="term" value="C:plasma membrane"/>
    <property type="evidence" value="ECO:0007669"/>
    <property type="project" value="UniProtKB-SubCell"/>
</dbReference>
<comment type="subcellular location">
    <subcellularLocation>
        <location evidence="1">Cell membrane</location>
        <topology evidence="1">Multi-pass membrane protein</topology>
    </subcellularLocation>
</comment>
<feature type="transmembrane region" description="Helical" evidence="6">
    <location>
        <begin position="428"/>
        <end position="449"/>
    </location>
</feature>
<evidence type="ECO:0000256" key="2">
    <source>
        <dbReference type="ARBA" id="ARBA00022475"/>
    </source>
</evidence>
<dbReference type="InterPro" id="IPR004477">
    <property type="entry name" value="ComEC_N"/>
</dbReference>
<dbReference type="EMBL" id="JPWH01000003">
    <property type="protein sequence ID" value="RCK52538.1"/>
    <property type="molecule type" value="Genomic_DNA"/>
</dbReference>
<dbReference type="InterPro" id="IPR052159">
    <property type="entry name" value="Competence_DNA_uptake"/>
</dbReference>
<evidence type="ECO:0008006" key="11">
    <source>
        <dbReference type="Google" id="ProtNLM"/>
    </source>
</evidence>
<evidence type="ECO:0000256" key="3">
    <source>
        <dbReference type="ARBA" id="ARBA00022692"/>
    </source>
</evidence>
<feature type="transmembrane region" description="Helical" evidence="6">
    <location>
        <begin position="54"/>
        <end position="79"/>
    </location>
</feature>
<feature type="transmembrane region" description="Helical" evidence="6">
    <location>
        <begin position="33"/>
        <end position="48"/>
    </location>
</feature>
<dbReference type="AlphaFoldDB" id="A0A367XFV2"/>
<feature type="transmembrane region" description="Helical" evidence="6">
    <location>
        <begin position="393"/>
        <end position="416"/>
    </location>
</feature>
<feature type="transmembrane region" description="Helical" evidence="6">
    <location>
        <begin position="288"/>
        <end position="308"/>
    </location>
</feature>
<evidence type="ECO:0000256" key="5">
    <source>
        <dbReference type="ARBA" id="ARBA00023136"/>
    </source>
</evidence>
<evidence type="ECO:0000259" key="8">
    <source>
        <dbReference type="Pfam" id="PF13567"/>
    </source>
</evidence>
<sequence>MAEDREKWILSCAMFLGLGQAVYFSLKAQPSDVLLAVALLITLVGMWVSRHHVIPFFCCLMLFFALAGGGIVQVHLYILQGPVLKKTLYTDNLQGKILSLEPRNGRTRLMVAPDGIAGLSRDQWPQKVRLSLSGDIEARPGDYFAGKAKIFPLSVPETPGDPDFARNLYFDGIGATGFALGRSYRIDRDLTAETGFFERIEKIRLAIMEWINNGLEPARAGLANAILVGERGGVAPALAEDLRKSGLAHLLAISGLHMGLLCGVVFFTVRFGLALFPSVALRYPIKKWAAIAGFIVGAFYLLLSGATVPTQRAFVMTAIVLFAVLVDRRAISLRLVAIAAVIVMVLRPDAILGASFQLSFAAVTALVAFYQGKGGRLVSPQRDLPIWQRIGRYLFALFITGIMVTAVTAPIIGFHFGRISLLGVVSNLVAIPLMAFWIMPGIVAVLVLLPLGLEGIALGFLAPGLDVLIALAHLVGRQDWGVWHIAQPSALAVILSLLTLLWLVIWRQRVLWVFAIVPAVGAGIASLSAQSPDLLVGGDQKDWAFYRNQDDDLVFNDRVSGFHRDIWNARFGTGFVPEKREEMYCVQQRCWFKKNGKSIVISDKIDDPFYLCRHADVIVVLKQDFPVSACRGVKRMPLIIDDDVLWWQGGVTVFLGDQQVASRYVTVRQTSGNWPWIIIGGR</sequence>
<feature type="transmembrane region" description="Helical" evidence="6">
    <location>
        <begin position="351"/>
        <end position="372"/>
    </location>
</feature>
<dbReference type="PANTHER" id="PTHR30619">
    <property type="entry name" value="DNA INTERNALIZATION/COMPETENCE PROTEIN COMEC/REC2"/>
    <property type="match status" value="1"/>
</dbReference>
<name>A0A367XFV2_9PROT</name>
<proteinExistence type="predicted"/>
<evidence type="ECO:0000256" key="6">
    <source>
        <dbReference type="SAM" id="Phobius"/>
    </source>
</evidence>
<dbReference type="Pfam" id="PF13567">
    <property type="entry name" value="DUF4131"/>
    <property type="match status" value="1"/>
</dbReference>
<feature type="transmembrane region" description="Helical" evidence="6">
    <location>
        <begin position="320"/>
        <end position="345"/>
    </location>
</feature>
<evidence type="ECO:0000256" key="1">
    <source>
        <dbReference type="ARBA" id="ARBA00004651"/>
    </source>
</evidence>
<keyword evidence="4 6" id="KW-1133">Transmembrane helix</keyword>
<accession>A0A367XFV2</accession>
<evidence type="ECO:0000256" key="4">
    <source>
        <dbReference type="ARBA" id="ARBA00022989"/>
    </source>
</evidence>
<feature type="transmembrane region" description="Helical" evidence="6">
    <location>
        <begin position="250"/>
        <end position="276"/>
    </location>
</feature>
<keyword evidence="3 6" id="KW-0812">Transmembrane</keyword>
<evidence type="ECO:0000259" key="7">
    <source>
        <dbReference type="Pfam" id="PF03772"/>
    </source>
</evidence>
<keyword evidence="5 6" id="KW-0472">Membrane</keyword>
<evidence type="ECO:0000313" key="10">
    <source>
        <dbReference type="Proteomes" id="UP000252517"/>
    </source>
</evidence>
<feature type="domain" description="ComEC/Rec2-related protein" evidence="7">
    <location>
        <begin position="226"/>
        <end position="509"/>
    </location>
</feature>
<reference evidence="9 10" key="1">
    <citation type="submission" date="2014-07" db="EMBL/GenBank/DDBJ databases">
        <title>Draft genome sequence of Thalassospira profundimaris S25-3-2.</title>
        <authorList>
            <person name="Lai Q."/>
            <person name="Shao Z."/>
        </authorList>
    </citation>
    <scope>NUCLEOTIDE SEQUENCE [LARGE SCALE GENOMIC DNA]</scope>
    <source>
        <strain evidence="9 10">S25-3-2</strain>
    </source>
</reference>
<dbReference type="InterPro" id="IPR025405">
    <property type="entry name" value="DUF4131"/>
</dbReference>
<organism evidence="9 10">
    <name type="scientific">Thalassospira profundimaris</name>
    <dbReference type="NCBI Taxonomy" id="502049"/>
    <lineage>
        <taxon>Bacteria</taxon>
        <taxon>Pseudomonadati</taxon>
        <taxon>Pseudomonadota</taxon>
        <taxon>Alphaproteobacteria</taxon>
        <taxon>Rhodospirillales</taxon>
        <taxon>Thalassospiraceae</taxon>
        <taxon>Thalassospira</taxon>
    </lineage>
</organism>
<dbReference type="NCBIfam" id="TIGR00360">
    <property type="entry name" value="ComEC_N-term"/>
    <property type="match status" value="1"/>
</dbReference>
<dbReference type="Proteomes" id="UP000252517">
    <property type="component" value="Unassembled WGS sequence"/>
</dbReference>
<feature type="transmembrane region" description="Helical" evidence="6">
    <location>
        <begin position="482"/>
        <end position="503"/>
    </location>
</feature>